<accession>A0A0F9CR32</accession>
<gene>
    <name evidence="1" type="ORF">LCGC14_2370780</name>
</gene>
<organism evidence="1">
    <name type="scientific">marine sediment metagenome</name>
    <dbReference type="NCBI Taxonomy" id="412755"/>
    <lineage>
        <taxon>unclassified sequences</taxon>
        <taxon>metagenomes</taxon>
        <taxon>ecological metagenomes</taxon>
    </lineage>
</organism>
<dbReference type="EMBL" id="LAZR01034942">
    <property type="protein sequence ID" value="KKL28877.1"/>
    <property type="molecule type" value="Genomic_DNA"/>
</dbReference>
<evidence type="ECO:0000313" key="1">
    <source>
        <dbReference type="EMBL" id="KKL28877.1"/>
    </source>
</evidence>
<sequence>MTSMIADAQINGTDCKILTLNIDHDSEVVHTLGTSAPDPSWEHVDEAGHRHRWYGTELPTTSSQEEKWWCEGCTDHHTQQGPELCIWCGEEITPKHVFTGPETVFVPGLMALSASIETSRLTVGQTALLTTPSLSVEIVVVSQTRERNRKVSRIHGMGEVLFRDADEQG</sequence>
<reference evidence="1" key="1">
    <citation type="journal article" date="2015" name="Nature">
        <title>Complex archaea that bridge the gap between prokaryotes and eukaryotes.</title>
        <authorList>
            <person name="Spang A."/>
            <person name="Saw J.H."/>
            <person name="Jorgensen S.L."/>
            <person name="Zaremba-Niedzwiedzka K."/>
            <person name="Martijn J."/>
            <person name="Lind A.E."/>
            <person name="van Eijk R."/>
            <person name="Schleper C."/>
            <person name="Guy L."/>
            <person name="Ettema T.J."/>
        </authorList>
    </citation>
    <scope>NUCLEOTIDE SEQUENCE</scope>
</reference>
<comment type="caution">
    <text evidence="1">The sequence shown here is derived from an EMBL/GenBank/DDBJ whole genome shotgun (WGS) entry which is preliminary data.</text>
</comment>
<dbReference type="AlphaFoldDB" id="A0A0F9CR32"/>
<protein>
    <submittedName>
        <fullName evidence="1">Uncharacterized protein</fullName>
    </submittedName>
</protein>
<proteinExistence type="predicted"/>
<name>A0A0F9CR32_9ZZZZ</name>